<sequence>MISEVCRASLLYRRISDPVRRHFSAVFPLAILYEDRPDHIRIAVVMPLHRDPDYWSRRTA</sequence>
<protein>
    <recommendedName>
        <fullName evidence="3">Plasmid stabilization protein</fullName>
    </recommendedName>
</protein>
<accession>A0A178IPP1</accession>
<reference evidence="1 2" key="1">
    <citation type="submission" date="2016-01" db="EMBL/GenBank/DDBJ databases">
        <title>High potential of lignocellulose degradation of a new Verrucomicrobia species.</title>
        <authorList>
            <person name="Wang Y."/>
            <person name="Shi Y."/>
            <person name="Qiu Z."/>
            <person name="Liu S."/>
            <person name="Yang H."/>
        </authorList>
    </citation>
    <scope>NUCLEOTIDE SEQUENCE [LARGE SCALE GENOMIC DNA]</scope>
    <source>
        <strain evidence="1 2">TSB47</strain>
    </source>
</reference>
<organism evidence="1 2">
    <name type="scientific">Termitidicoccus mucosus</name>
    <dbReference type="NCBI Taxonomy" id="1184151"/>
    <lineage>
        <taxon>Bacteria</taxon>
        <taxon>Pseudomonadati</taxon>
        <taxon>Verrucomicrobiota</taxon>
        <taxon>Opitutia</taxon>
        <taxon>Opitutales</taxon>
        <taxon>Opitutaceae</taxon>
        <taxon>Termitidicoccus</taxon>
    </lineage>
</organism>
<evidence type="ECO:0008006" key="3">
    <source>
        <dbReference type="Google" id="ProtNLM"/>
    </source>
</evidence>
<dbReference type="OrthoDB" id="9809155at2"/>
<dbReference type="EMBL" id="LRRQ01000017">
    <property type="protein sequence ID" value="OAM91671.1"/>
    <property type="molecule type" value="Genomic_DNA"/>
</dbReference>
<evidence type="ECO:0000313" key="2">
    <source>
        <dbReference type="Proteomes" id="UP000078486"/>
    </source>
</evidence>
<dbReference type="AlphaFoldDB" id="A0A178IPP1"/>
<name>A0A178IPP1_9BACT</name>
<gene>
    <name evidence="1" type="ORF">AW736_01960</name>
</gene>
<keyword evidence="2" id="KW-1185">Reference proteome</keyword>
<evidence type="ECO:0000313" key="1">
    <source>
        <dbReference type="EMBL" id="OAM91671.1"/>
    </source>
</evidence>
<proteinExistence type="predicted"/>
<comment type="caution">
    <text evidence="1">The sequence shown here is derived from an EMBL/GenBank/DDBJ whole genome shotgun (WGS) entry which is preliminary data.</text>
</comment>
<dbReference type="STRING" id="1184151.AW736_01960"/>
<dbReference type="Proteomes" id="UP000078486">
    <property type="component" value="Unassembled WGS sequence"/>
</dbReference>
<dbReference type="RefSeq" id="WP_068768599.1">
    <property type="nucleotide sequence ID" value="NZ_CP109796.1"/>
</dbReference>